<organism evidence="2 4">
    <name type="scientific">Dinothrombium tinctorium</name>
    <dbReference type="NCBI Taxonomy" id="1965070"/>
    <lineage>
        <taxon>Eukaryota</taxon>
        <taxon>Metazoa</taxon>
        <taxon>Ecdysozoa</taxon>
        <taxon>Arthropoda</taxon>
        <taxon>Chelicerata</taxon>
        <taxon>Arachnida</taxon>
        <taxon>Acari</taxon>
        <taxon>Acariformes</taxon>
        <taxon>Trombidiformes</taxon>
        <taxon>Prostigmata</taxon>
        <taxon>Anystina</taxon>
        <taxon>Parasitengona</taxon>
        <taxon>Trombidioidea</taxon>
        <taxon>Trombidiidae</taxon>
        <taxon>Dinothrombium</taxon>
    </lineage>
</organism>
<evidence type="ECO:0000313" key="3">
    <source>
        <dbReference type="EMBL" id="RWS07909.1"/>
    </source>
</evidence>
<sequence length="234" mass="27398">MKVCALILARESSKSIESKNLVKLNDVPLLSYVIKPALECEFFDEIWVSTDSEAIIDLIERIHRSVHIFKRSKQMATDECSSLAAVQEFLNFKKDAEIICLLQATSPSLYPQYLREAFEKMKQFQYDSVFSVTRDHKLRWSNCGNGVMRAINFDVSRRPRRQDWDGELVESGHFYFATRELIMSRNLLQNEQNTGYVEMPIEMCIELDYQWQIPVLEIILKNHGYIKALQTRMK</sequence>
<keyword evidence="4" id="KW-1185">Reference proteome</keyword>
<dbReference type="EMBL" id="NCKU01005943">
    <property type="protein sequence ID" value="RWS04013.1"/>
    <property type="molecule type" value="Genomic_DNA"/>
</dbReference>
<dbReference type="SUPFAM" id="SSF53448">
    <property type="entry name" value="Nucleotide-diphospho-sugar transferases"/>
    <property type="match status" value="1"/>
</dbReference>
<gene>
    <name evidence="1" type="ORF">B4U79_06206</name>
    <name evidence="2" type="ORF">B4U79_07700</name>
    <name evidence="3" type="ORF">B4U79_13404</name>
</gene>
<accession>A0A3S3PTG3</accession>
<dbReference type="PANTHER" id="PTHR21485">
    <property type="entry name" value="HAD SUPERFAMILY MEMBERS CMAS AND KDSC"/>
    <property type="match status" value="1"/>
</dbReference>
<dbReference type="CDD" id="cd02513">
    <property type="entry name" value="CMP-NeuAc_Synthase"/>
    <property type="match status" value="1"/>
</dbReference>
<dbReference type="EMBL" id="NCKU01003237">
    <property type="protein sequence ID" value="RWS07909.1"/>
    <property type="molecule type" value="Genomic_DNA"/>
</dbReference>
<name>A0A3S3PTG3_9ACAR</name>
<evidence type="ECO:0000313" key="2">
    <source>
        <dbReference type="EMBL" id="RWS07900.1"/>
    </source>
</evidence>
<dbReference type="STRING" id="1965070.A0A3S3PTG3"/>
<dbReference type="InterPro" id="IPR029044">
    <property type="entry name" value="Nucleotide-diphossugar_trans"/>
</dbReference>
<protein>
    <submittedName>
        <fullName evidence="2">N-acylneuraminate cytidylyltransferase-like isoform X1</fullName>
    </submittedName>
</protein>
<keyword evidence="2" id="KW-0548">Nucleotidyltransferase</keyword>
<dbReference type="InterPro" id="IPR003329">
    <property type="entry name" value="Cytidylyl_trans"/>
</dbReference>
<dbReference type="PANTHER" id="PTHR21485:SF3">
    <property type="entry name" value="N-ACYLNEURAMINATE CYTIDYLYLTRANSFERASE"/>
    <property type="match status" value="1"/>
</dbReference>
<evidence type="ECO:0000313" key="1">
    <source>
        <dbReference type="EMBL" id="RWS04013.1"/>
    </source>
</evidence>
<reference evidence="2 4" key="1">
    <citation type="journal article" date="2018" name="Gigascience">
        <title>Genomes of trombidid mites reveal novel predicted allergens and laterally-transferred genes associated with secondary metabolism.</title>
        <authorList>
            <person name="Dong X."/>
            <person name="Chaisiri K."/>
            <person name="Xia D."/>
            <person name="Armstrong S.D."/>
            <person name="Fang Y."/>
            <person name="Donnelly M.J."/>
            <person name="Kadowaki T."/>
            <person name="McGarry J.W."/>
            <person name="Darby A.C."/>
            <person name="Makepeace B.L."/>
        </authorList>
    </citation>
    <scope>NUCLEOTIDE SEQUENCE [LARGE SCALE GENOMIC DNA]</scope>
    <source>
        <strain evidence="2">UoL-WK</strain>
    </source>
</reference>
<keyword evidence="2" id="KW-0808">Transferase</keyword>
<dbReference type="GO" id="GO:0008781">
    <property type="term" value="F:N-acylneuraminate cytidylyltransferase activity"/>
    <property type="evidence" value="ECO:0007669"/>
    <property type="project" value="TreeGrafter"/>
</dbReference>
<dbReference type="OrthoDB" id="10262032at2759"/>
<dbReference type="AlphaFoldDB" id="A0A3S3PTG3"/>
<dbReference type="Proteomes" id="UP000285301">
    <property type="component" value="Unassembled WGS sequence"/>
</dbReference>
<reference evidence="2" key="2">
    <citation type="submission" date="2018-11" db="EMBL/GenBank/DDBJ databases">
        <title>Trombidioid mite genomics.</title>
        <authorList>
            <person name="Dong X."/>
        </authorList>
    </citation>
    <scope>NUCLEOTIDE SEQUENCE</scope>
    <source>
        <strain evidence="2">UoL-WK</strain>
    </source>
</reference>
<dbReference type="EMBL" id="NCKU01003245">
    <property type="protein sequence ID" value="RWS07900.1"/>
    <property type="molecule type" value="Genomic_DNA"/>
</dbReference>
<dbReference type="InterPro" id="IPR050793">
    <property type="entry name" value="CMP-NeuNAc_synthase"/>
</dbReference>
<proteinExistence type="predicted"/>
<dbReference type="Gene3D" id="3.90.550.10">
    <property type="entry name" value="Spore Coat Polysaccharide Biosynthesis Protein SpsA, Chain A"/>
    <property type="match status" value="1"/>
</dbReference>
<dbReference type="Pfam" id="PF02348">
    <property type="entry name" value="CTP_transf_3"/>
    <property type="match status" value="1"/>
</dbReference>
<evidence type="ECO:0000313" key="4">
    <source>
        <dbReference type="Proteomes" id="UP000285301"/>
    </source>
</evidence>
<comment type="caution">
    <text evidence="2">The sequence shown here is derived from an EMBL/GenBank/DDBJ whole genome shotgun (WGS) entry which is preliminary data.</text>
</comment>